<evidence type="ECO:0000313" key="2">
    <source>
        <dbReference type="EMBL" id="MDQ7246248.1"/>
    </source>
</evidence>
<keyword evidence="2" id="KW-0808">Transferase</keyword>
<dbReference type="PROSITE" id="PS50844">
    <property type="entry name" value="AFP_LIKE"/>
    <property type="match status" value="1"/>
</dbReference>
<dbReference type="Gene3D" id="3.20.20.70">
    <property type="entry name" value="Aldolase class I"/>
    <property type="match status" value="1"/>
</dbReference>
<reference evidence="3" key="1">
    <citation type="submission" date="2023-08" db="EMBL/GenBank/DDBJ databases">
        <title>Rhodospirillaceae gen. nov., a novel taxon isolated from the Yangtze River Yuezi River estuary sludge.</title>
        <authorList>
            <person name="Ruan L."/>
        </authorList>
    </citation>
    <scope>NUCLEOTIDE SEQUENCE [LARGE SCALE GENOMIC DNA]</scope>
    <source>
        <strain evidence="3">R-7</strain>
    </source>
</reference>
<dbReference type="PANTHER" id="PTHR42966">
    <property type="entry name" value="N-ACETYLNEURAMINATE SYNTHASE"/>
    <property type="match status" value="1"/>
</dbReference>
<comment type="caution">
    <text evidence="2">The sequence shown here is derived from an EMBL/GenBank/DDBJ whole genome shotgun (WGS) entry which is preliminary data.</text>
</comment>
<dbReference type="CDD" id="cd11615">
    <property type="entry name" value="SAF_NeuB_like"/>
    <property type="match status" value="1"/>
</dbReference>
<dbReference type="InterPro" id="IPR057736">
    <property type="entry name" value="SAF_PseI/NeuA/NeuB"/>
</dbReference>
<dbReference type="Pfam" id="PF03102">
    <property type="entry name" value="NeuB"/>
    <property type="match status" value="1"/>
</dbReference>
<proteinExistence type="predicted"/>
<protein>
    <submittedName>
        <fullName evidence="2">Pseudaminic acid synthase</fullName>
        <ecNumber evidence="2">2.5.1.97</ecNumber>
    </submittedName>
</protein>
<dbReference type="Gene3D" id="3.90.1210.10">
    <property type="entry name" value="Antifreeze-like/N-acetylneuraminic acid synthase C-terminal domain"/>
    <property type="match status" value="1"/>
</dbReference>
<dbReference type="RefSeq" id="WP_379953626.1">
    <property type="nucleotide sequence ID" value="NZ_JAUYVI010000001.1"/>
</dbReference>
<dbReference type="PANTHER" id="PTHR42966:SF2">
    <property type="entry name" value="PSEUDAMINIC ACID SYNTHASE"/>
    <property type="match status" value="1"/>
</dbReference>
<dbReference type="InterPro" id="IPR006190">
    <property type="entry name" value="SAF_AFP_Neu5Ac"/>
</dbReference>
<dbReference type="EMBL" id="JAUYVI010000001">
    <property type="protein sequence ID" value="MDQ7246248.1"/>
    <property type="molecule type" value="Genomic_DNA"/>
</dbReference>
<dbReference type="Pfam" id="PF08666">
    <property type="entry name" value="SAF"/>
    <property type="match status" value="1"/>
</dbReference>
<sequence>MGTISIAGRRIGPGEPPYIIAEMSANHNGSLERAIAIVEMAKASGADAIKLQTYTADTITIDHDGPEFLLNEGLWAGRRLYELYQSAAMPWEWHAPLFKRAKEIGIAIFSSAFDATAVDLLQSLEAPAYKVASLETGDIALIQRIAATGKPMIVSTGASEIGEIAEAVSAARAGGCRDLILLQCTSGYPTPASESNLRTIPHMAEMFDCMVGLSDHTYGTAVPVAAVALGACVIEKHVTLRRADGGVDSDFSLEPEELARLVTDCRTAWEAVGRVHYQVSASERAIRPLRRSLYVVKDVAAGEVITEAHIRSIRPGRGLAPKHFKAVLGKKAAKALKRGQPLDWSMVAE</sequence>
<dbReference type="InterPro" id="IPR013785">
    <property type="entry name" value="Aldolase_TIM"/>
</dbReference>
<evidence type="ECO:0000259" key="1">
    <source>
        <dbReference type="PROSITE" id="PS50844"/>
    </source>
</evidence>
<dbReference type="InterPro" id="IPR020030">
    <property type="entry name" value="Pseudaminic_synth_PseI"/>
</dbReference>
<organism evidence="2 3">
    <name type="scientific">Dongia sedimenti</name>
    <dbReference type="NCBI Taxonomy" id="3064282"/>
    <lineage>
        <taxon>Bacteria</taxon>
        <taxon>Pseudomonadati</taxon>
        <taxon>Pseudomonadota</taxon>
        <taxon>Alphaproteobacteria</taxon>
        <taxon>Rhodospirillales</taxon>
        <taxon>Dongiaceae</taxon>
        <taxon>Dongia</taxon>
    </lineage>
</organism>
<dbReference type="InterPro" id="IPR013974">
    <property type="entry name" value="SAF"/>
</dbReference>
<dbReference type="NCBIfam" id="TIGR03586">
    <property type="entry name" value="PseI"/>
    <property type="match status" value="1"/>
</dbReference>
<gene>
    <name evidence="2" type="primary">pseI</name>
    <name evidence="2" type="ORF">Q8A70_01160</name>
</gene>
<keyword evidence="3" id="KW-1185">Reference proteome</keyword>
<dbReference type="SMART" id="SM00858">
    <property type="entry name" value="SAF"/>
    <property type="match status" value="1"/>
</dbReference>
<dbReference type="Proteomes" id="UP001230156">
    <property type="component" value="Unassembled WGS sequence"/>
</dbReference>
<dbReference type="SUPFAM" id="SSF51269">
    <property type="entry name" value="AFP III-like domain"/>
    <property type="match status" value="1"/>
</dbReference>
<dbReference type="InterPro" id="IPR036732">
    <property type="entry name" value="AFP_Neu5c_C_sf"/>
</dbReference>
<name>A0ABU0YHT6_9PROT</name>
<accession>A0ABU0YHT6</accession>
<dbReference type="GO" id="GO:0016779">
    <property type="term" value="F:nucleotidyltransferase activity"/>
    <property type="evidence" value="ECO:0007669"/>
    <property type="project" value="UniProtKB-KW"/>
</dbReference>
<dbReference type="EC" id="2.5.1.97" evidence="2"/>
<keyword evidence="2" id="KW-0548">Nucleotidyltransferase</keyword>
<dbReference type="InterPro" id="IPR013132">
    <property type="entry name" value="PseI/NeuA/B-like_N"/>
</dbReference>
<dbReference type="SUPFAM" id="SSF51569">
    <property type="entry name" value="Aldolase"/>
    <property type="match status" value="1"/>
</dbReference>
<dbReference type="InterPro" id="IPR051690">
    <property type="entry name" value="PseI-like"/>
</dbReference>
<evidence type="ECO:0000313" key="3">
    <source>
        <dbReference type="Proteomes" id="UP001230156"/>
    </source>
</evidence>
<feature type="domain" description="AFP-like" evidence="1">
    <location>
        <begin position="292"/>
        <end position="349"/>
    </location>
</feature>